<dbReference type="EMBL" id="HG002011">
    <property type="protein sequence ID" value="CDF39196.1"/>
    <property type="molecule type" value="Genomic_DNA"/>
</dbReference>
<feature type="region of interest" description="Disordered" evidence="1">
    <location>
        <begin position="326"/>
        <end position="347"/>
    </location>
</feature>
<proteinExistence type="predicted"/>
<reference evidence="3" key="1">
    <citation type="journal article" date="2013" name="Proc. Natl. Acad. Sci. U.S.A.">
        <title>Genome structure and metabolic features in the red seaweed Chondrus crispus shed light on evolution of the Archaeplastida.</title>
        <authorList>
            <person name="Collen J."/>
            <person name="Porcel B."/>
            <person name="Carre W."/>
            <person name="Ball S.G."/>
            <person name="Chaparro C."/>
            <person name="Tonon T."/>
            <person name="Barbeyron T."/>
            <person name="Michel G."/>
            <person name="Noel B."/>
            <person name="Valentin K."/>
            <person name="Elias M."/>
            <person name="Artiguenave F."/>
            <person name="Arun A."/>
            <person name="Aury J.M."/>
            <person name="Barbosa-Neto J.F."/>
            <person name="Bothwell J.H."/>
            <person name="Bouget F.Y."/>
            <person name="Brillet L."/>
            <person name="Cabello-Hurtado F."/>
            <person name="Capella-Gutierrez S."/>
            <person name="Charrier B."/>
            <person name="Cladiere L."/>
            <person name="Cock J.M."/>
            <person name="Coelho S.M."/>
            <person name="Colleoni C."/>
            <person name="Czjzek M."/>
            <person name="Da Silva C."/>
            <person name="Delage L."/>
            <person name="Denoeud F."/>
            <person name="Deschamps P."/>
            <person name="Dittami S.M."/>
            <person name="Gabaldon T."/>
            <person name="Gachon C.M."/>
            <person name="Groisillier A."/>
            <person name="Herve C."/>
            <person name="Jabbari K."/>
            <person name="Katinka M."/>
            <person name="Kloareg B."/>
            <person name="Kowalczyk N."/>
            <person name="Labadie K."/>
            <person name="Leblanc C."/>
            <person name="Lopez P.J."/>
            <person name="McLachlan D.H."/>
            <person name="Meslet-Cladiere L."/>
            <person name="Moustafa A."/>
            <person name="Nehr Z."/>
            <person name="Nyvall Collen P."/>
            <person name="Panaud O."/>
            <person name="Partensky F."/>
            <person name="Poulain J."/>
            <person name="Rensing S.A."/>
            <person name="Rousvoal S."/>
            <person name="Samson G."/>
            <person name="Symeonidi A."/>
            <person name="Weissenbach J."/>
            <person name="Zambounis A."/>
            <person name="Wincker P."/>
            <person name="Boyen C."/>
        </authorList>
    </citation>
    <scope>NUCLEOTIDE SEQUENCE [LARGE SCALE GENOMIC DNA]</scope>
    <source>
        <strain evidence="3">cv. Stackhouse</strain>
    </source>
</reference>
<dbReference type="KEGG" id="ccp:CHC_T00000168001"/>
<dbReference type="AlphaFoldDB" id="R7QNY3"/>
<dbReference type="GeneID" id="17326823"/>
<feature type="compositionally biased region" description="Basic and acidic residues" evidence="1">
    <location>
        <begin position="326"/>
        <end position="342"/>
    </location>
</feature>
<keyword evidence="3" id="KW-1185">Reference proteome</keyword>
<gene>
    <name evidence="2" type="ORF">CHC_T00000168001</name>
</gene>
<feature type="compositionally biased region" description="Basic and acidic residues" evidence="1">
    <location>
        <begin position="1"/>
        <end position="11"/>
    </location>
</feature>
<evidence type="ECO:0000256" key="1">
    <source>
        <dbReference type="SAM" id="MobiDB-lite"/>
    </source>
</evidence>
<dbReference type="RefSeq" id="XP_005719107.1">
    <property type="nucleotide sequence ID" value="XM_005719050.1"/>
</dbReference>
<feature type="region of interest" description="Disordered" evidence="1">
    <location>
        <begin position="1"/>
        <end position="24"/>
    </location>
</feature>
<dbReference type="Proteomes" id="UP000012073">
    <property type="component" value="Unassembled WGS sequence"/>
</dbReference>
<evidence type="ECO:0000313" key="3">
    <source>
        <dbReference type="Proteomes" id="UP000012073"/>
    </source>
</evidence>
<organism evidence="2 3">
    <name type="scientific">Chondrus crispus</name>
    <name type="common">Carrageen Irish moss</name>
    <name type="synonym">Polymorpha crispa</name>
    <dbReference type="NCBI Taxonomy" id="2769"/>
    <lineage>
        <taxon>Eukaryota</taxon>
        <taxon>Rhodophyta</taxon>
        <taxon>Florideophyceae</taxon>
        <taxon>Rhodymeniophycidae</taxon>
        <taxon>Gigartinales</taxon>
        <taxon>Gigartinaceae</taxon>
        <taxon>Chondrus</taxon>
    </lineage>
</organism>
<evidence type="ECO:0000313" key="2">
    <source>
        <dbReference type="EMBL" id="CDF39196.1"/>
    </source>
</evidence>
<name>R7QNY3_CHOCR</name>
<accession>R7QNY3</accession>
<protein>
    <submittedName>
        <fullName evidence="2">Uncharacterized protein</fullName>
    </submittedName>
</protein>
<dbReference type="Gramene" id="CDF39196">
    <property type="protein sequence ID" value="CDF39196"/>
    <property type="gene ID" value="CHC_T00000168001"/>
</dbReference>
<sequence length="369" mass="39730">MRCLRVKEPHVQRTGHANNRPSLPRNKLELITNDDRSSSGELVVDIKVMALRQGNPCRDLVLVSHLNRDKLMQHILHLVGKHEDVTKLLRSHLYAISDLHMAHLLHGATLQLDGSMPREAHPVVGGLSRRIAADDGWGAGGLFRSWRLYSFDSRRGRTGARGWGGRWLFFGGVRGRRGLRSGGCLGGRGCFGSRGCFGGRGCFGSGGCPPTGRGVILFAPRGVAGAGFVFVAGVAQLVGAQFGRGVGVPLAARIAELLAVGEAVVVRVHLAQGLVPDEAVGLESAAEGVAGIAFHAVVVAQELARDAGAWPAPRVAVRDPLQVHRLGEREREQGEREDEGERGRHHGYRGVVGDGKWGSWWGCGWRAER</sequence>